<keyword evidence="1 5" id="KW-0597">Phosphoprotein</keyword>
<protein>
    <submittedName>
        <fullName evidence="8">DNA-binding response regulator</fullName>
    </submittedName>
</protein>
<dbReference type="GO" id="GO:0000160">
    <property type="term" value="P:phosphorelay signal transduction system"/>
    <property type="evidence" value="ECO:0007669"/>
    <property type="project" value="InterPro"/>
</dbReference>
<evidence type="ECO:0000313" key="9">
    <source>
        <dbReference type="Proteomes" id="UP000218505"/>
    </source>
</evidence>
<name>A0A290Z5Y6_9PSEU</name>
<dbReference type="AlphaFoldDB" id="A0A290Z5Y6"/>
<dbReference type="RefSeq" id="WP_096493567.1">
    <property type="nucleotide sequence ID" value="NZ_CP023445.1"/>
</dbReference>
<dbReference type="SUPFAM" id="SSF46894">
    <property type="entry name" value="C-terminal effector domain of the bipartite response regulators"/>
    <property type="match status" value="1"/>
</dbReference>
<evidence type="ECO:0000256" key="2">
    <source>
        <dbReference type="ARBA" id="ARBA00023015"/>
    </source>
</evidence>
<accession>A0A290Z5Y6</accession>
<dbReference type="PANTHER" id="PTHR43214">
    <property type="entry name" value="TWO-COMPONENT RESPONSE REGULATOR"/>
    <property type="match status" value="1"/>
</dbReference>
<dbReference type="InterPro" id="IPR000792">
    <property type="entry name" value="Tscrpt_reg_LuxR_C"/>
</dbReference>
<dbReference type="GO" id="GO:0003677">
    <property type="term" value="F:DNA binding"/>
    <property type="evidence" value="ECO:0007669"/>
    <property type="project" value="UniProtKB-KW"/>
</dbReference>
<dbReference type="CDD" id="cd06170">
    <property type="entry name" value="LuxR_C_like"/>
    <property type="match status" value="1"/>
</dbReference>
<proteinExistence type="predicted"/>
<keyword evidence="2" id="KW-0805">Transcription regulation</keyword>
<dbReference type="Proteomes" id="UP000218505">
    <property type="component" value="Chromosome"/>
</dbReference>
<evidence type="ECO:0000256" key="1">
    <source>
        <dbReference type="ARBA" id="ARBA00022553"/>
    </source>
</evidence>
<keyword evidence="9" id="KW-1185">Reference proteome</keyword>
<evidence type="ECO:0000256" key="4">
    <source>
        <dbReference type="ARBA" id="ARBA00023163"/>
    </source>
</evidence>
<evidence type="ECO:0000259" key="7">
    <source>
        <dbReference type="PROSITE" id="PS50110"/>
    </source>
</evidence>
<organism evidence="8 9">
    <name type="scientific">Actinosynnema pretiosum</name>
    <dbReference type="NCBI Taxonomy" id="42197"/>
    <lineage>
        <taxon>Bacteria</taxon>
        <taxon>Bacillati</taxon>
        <taxon>Actinomycetota</taxon>
        <taxon>Actinomycetes</taxon>
        <taxon>Pseudonocardiales</taxon>
        <taxon>Pseudonocardiaceae</taxon>
        <taxon>Actinosynnema</taxon>
    </lineage>
</organism>
<evidence type="ECO:0000259" key="6">
    <source>
        <dbReference type="PROSITE" id="PS50043"/>
    </source>
</evidence>
<gene>
    <name evidence="8" type="ORF">CNX65_14955</name>
</gene>
<dbReference type="PROSITE" id="PS50043">
    <property type="entry name" value="HTH_LUXR_2"/>
    <property type="match status" value="1"/>
</dbReference>
<dbReference type="InterPro" id="IPR011006">
    <property type="entry name" value="CheY-like_superfamily"/>
</dbReference>
<dbReference type="InterPro" id="IPR016032">
    <property type="entry name" value="Sig_transdc_resp-reg_C-effctor"/>
</dbReference>
<dbReference type="CDD" id="cd17535">
    <property type="entry name" value="REC_NarL-like"/>
    <property type="match status" value="1"/>
</dbReference>
<evidence type="ECO:0000313" key="8">
    <source>
        <dbReference type="EMBL" id="ATE54430.1"/>
    </source>
</evidence>
<dbReference type="PROSITE" id="PS50110">
    <property type="entry name" value="RESPONSE_REGULATORY"/>
    <property type="match status" value="1"/>
</dbReference>
<dbReference type="GO" id="GO:0006355">
    <property type="term" value="P:regulation of DNA-templated transcription"/>
    <property type="evidence" value="ECO:0007669"/>
    <property type="project" value="InterPro"/>
</dbReference>
<keyword evidence="3 8" id="KW-0238">DNA-binding</keyword>
<dbReference type="SMART" id="SM00448">
    <property type="entry name" value="REC"/>
    <property type="match status" value="1"/>
</dbReference>
<dbReference type="SUPFAM" id="SSF52172">
    <property type="entry name" value="CheY-like"/>
    <property type="match status" value="1"/>
</dbReference>
<dbReference type="PROSITE" id="PS00622">
    <property type="entry name" value="HTH_LUXR_1"/>
    <property type="match status" value="1"/>
</dbReference>
<dbReference type="SMART" id="SM00421">
    <property type="entry name" value="HTH_LUXR"/>
    <property type="match status" value="1"/>
</dbReference>
<dbReference type="PANTHER" id="PTHR43214:SF24">
    <property type="entry name" value="TRANSCRIPTIONAL REGULATORY PROTEIN NARL-RELATED"/>
    <property type="match status" value="1"/>
</dbReference>
<feature type="modified residue" description="4-aspartylphosphate" evidence="5">
    <location>
        <position position="55"/>
    </location>
</feature>
<dbReference type="Gene3D" id="3.40.50.2300">
    <property type="match status" value="1"/>
</dbReference>
<dbReference type="InterPro" id="IPR039420">
    <property type="entry name" value="WalR-like"/>
</dbReference>
<dbReference type="PRINTS" id="PR00038">
    <property type="entry name" value="HTHLUXR"/>
</dbReference>
<evidence type="ECO:0000256" key="3">
    <source>
        <dbReference type="ARBA" id="ARBA00023125"/>
    </source>
</evidence>
<feature type="domain" description="Response regulatory" evidence="7">
    <location>
        <begin position="4"/>
        <end position="120"/>
    </location>
</feature>
<evidence type="ECO:0000256" key="5">
    <source>
        <dbReference type="PROSITE-ProRule" id="PRU00169"/>
    </source>
</evidence>
<sequence length="223" mass="23662">MTISVLLADDHAFFRSGFRAAVETQDDLVCVADVGNGRDAVDRVLALGPDVAVLDVRMPKLDGLEATAAILAAGAATRVLLLTTYDDDGYVHRALDLGASGFLLKSTPAHELVAAIRVVARGDALIDPAVTRRLASRFAQALRPAPSAPGLELLTAREREVLVLVGTGAANSEIAARLHVGEETVKTHVSRVLRKLDLRDRVQAAVYANRHGLAPRGDGRPAR</sequence>
<feature type="domain" description="HTH luxR-type" evidence="6">
    <location>
        <begin position="147"/>
        <end position="212"/>
    </location>
</feature>
<dbReference type="KEGG" id="apre:CNX65_14955"/>
<keyword evidence="4" id="KW-0804">Transcription</keyword>
<dbReference type="InterPro" id="IPR058245">
    <property type="entry name" value="NreC/VraR/RcsB-like_REC"/>
</dbReference>
<dbReference type="InterPro" id="IPR001789">
    <property type="entry name" value="Sig_transdc_resp-reg_receiver"/>
</dbReference>
<dbReference type="Pfam" id="PF00072">
    <property type="entry name" value="Response_reg"/>
    <property type="match status" value="1"/>
</dbReference>
<reference evidence="8" key="1">
    <citation type="submission" date="2017-09" db="EMBL/GenBank/DDBJ databases">
        <title>Complete Genome Sequence of ansamitocin-producing Bacterium Actinosynnema pretiosum X47.</title>
        <authorList>
            <person name="Cao G."/>
            <person name="Zong G."/>
            <person name="Zhong C."/>
            <person name="Fu J."/>
        </authorList>
    </citation>
    <scope>NUCLEOTIDE SEQUENCE [LARGE SCALE GENOMIC DNA]</scope>
    <source>
        <strain evidence="8">X47</strain>
    </source>
</reference>
<dbReference type="Pfam" id="PF00196">
    <property type="entry name" value="GerE"/>
    <property type="match status" value="1"/>
</dbReference>
<dbReference type="EMBL" id="CP023445">
    <property type="protein sequence ID" value="ATE54430.1"/>
    <property type="molecule type" value="Genomic_DNA"/>
</dbReference>